<evidence type="ECO:0000313" key="2">
    <source>
        <dbReference type="EMBL" id="OTF71009.1"/>
    </source>
</evidence>
<gene>
    <name evidence="2" type="ORF">BLA29_006948</name>
</gene>
<keyword evidence="3" id="KW-1185">Reference proteome</keyword>
<dbReference type="AlphaFoldDB" id="A0A1Y3ARD0"/>
<proteinExistence type="predicted"/>
<sequence>MAYHGNNDDEKSRSFCLHGELGRNLSSDLCGDQYFFFTYLCSTSVWVVFMKTIPFEKLKMNE</sequence>
<reference evidence="2 3" key="1">
    <citation type="submission" date="2017-03" db="EMBL/GenBank/DDBJ databases">
        <title>Genome Survey of Euroglyphus maynei.</title>
        <authorList>
            <person name="Arlian L.G."/>
            <person name="Morgan M.S."/>
            <person name="Rider S.D."/>
        </authorList>
    </citation>
    <scope>NUCLEOTIDE SEQUENCE [LARGE SCALE GENOMIC DNA]</scope>
    <source>
        <strain evidence="2">Arlian Lab</strain>
        <tissue evidence="2">Whole body</tissue>
    </source>
</reference>
<keyword evidence="1" id="KW-1133">Transmembrane helix</keyword>
<keyword evidence="1" id="KW-0812">Transmembrane</keyword>
<keyword evidence="1" id="KW-0472">Membrane</keyword>
<evidence type="ECO:0000256" key="1">
    <source>
        <dbReference type="SAM" id="Phobius"/>
    </source>
</evidence>
<protein>
    <submittedName>
        <fullName evidence="2">Uncharacterized protein</fullName>
    </submittedName>
</protein>
<dbReference type="EMBL" id="MUJZ01062973">
    <property type="protein sequence ID" value="OTF71009.1"/>
    <property type="molecule type" value="Genomic_DNA"/>
</dbReference>
<comment type="caution">
    <text evidence="2">The sequence shown here is derived from an EMBL/GenBank/DDBJ whole genome shotgun (WGS) entry which is preliminary data.</text>
</comment>
<organism evidence="2 3">
    <name type="scientific">Euroglyphus maynei</name>
    <name type="common">Mayne's house dust mite</name>
    <dbReference type="NCBI Taxonomy" id="6958"/>
    <lineage>
        <taxon>Eukaryota</taxon>
        <taxon>Metazoa</taxon>
        <taxon>Ecdysozoa</taxon>
        <taxon>Arthropoda</taxon>
        <taxon>Chelicerata</taxon>
        <taxon>Arachnida</taxon>
        <taxon>Acari</taxon>
        <taxon>Acariformes</taxon>
        <taxon>Sarcoptiformes</taxon>
        <taxon>Astigmata</taxon>
        <taxon>Psoroptidia</taxon>
        <taxon>Analgoidea</taxon>
        <taxon>Pyroglyphidae</taxon>
        <taxon>Pyroglyphinae</taxon>
        <taxon>Euroglyphus</taxon>
    </lineage>
</organism>
<name>A0A1Y3ARD0_EURMA</name>
<evidence type="ECO:0000313" key="3">
    <source>
        <dbReference type="Proteomes" id="UP000194236"/>
    </source>
</evidence>
<feature type="transmembrane region" description="Helical" evidence="1">
    <location>
        <begin position="34"/>
        <end position="53"/>
    </location>
</feature>
<dbReference type="Proteomes" id="UP000194236">
    <property type="component" value="Unassembled WGS sequence"/>
</dbReference>
<accession>A0A1Y3ARD0</accession>